<keyword evidence="3" id="KW-1185">Reference proteome</keyword>
<dbReference type="EMBL" id="QRBI01000120">
    <property type="protein sequence ID" value="RMC06173.1"/>
    <property type="molecule type" value="Genomic_DNA"/>
</dbReference>
<sequence length="85" mass="9119">MFGHWNSPPGNGDSTKADRAQEVFGQRSQAQGGIVGDDAVQGQNDDPCFLQALKDHNQATPKLLFSMLNNPNSLSLSSLPPRPEA</sequence>
<organism evidence="2 3">
    <name type="scientific">Hirundo rustica rustica</name>
    <dbReference type="NCBI Taxonomy" id="333673"/>
    <lineage>
        <taxon>Eukaryota</taxon>
        <taxon>Metazoa</taxon>
        <taxon>Chordata</taxon>
        <taxon>Craniata</taxon>
        <taxon>Vertebrata</taxon>
        <taxon>Euteleostomi</taxon>
        <taxon>Archelosauria</taxon>
        <taxon>Archosauria</taxon>
        <taxon>Dinosauria</taxon>
        <taxon>Saurischia</taxon>
        <taxon>Theropoda</taxon>
        <taxon>Coelurosauria</taxon>
        <taxon>Aves</taxon>
        <taxon>Neognathae</taxon>
        <taxon>Neoaves</taxon>
        <taxon>Telluraves</taxon>
        <taxon>Australaves</taxon>
        <taxon>Passeriformes</taxon>
        <taxon>Sylvioidea</taxon>
        <taxon>Hirundinidae</taxon>
        <taxon>Hirundo</taxon>
    </lineage>
</organism>
<protein>
    <submittedName>
        <fullName evidence="2">Uncharacterized protein</fullName>
    </submittedName>
</protein>
<evidence type="ECO:0000313" key="2">
    <source>
        <dbReference type="EMBL" id="RMC06173.1"/>
    </source>
</evidence>
<reference evidence="2 3" key="1">
    <citation type="submission" date="2018-07" db="EMBL/GenBank/DDBJ databases">
        <title>A high quality draft genome assembly of the barn swallow (H. rustica rustica).</title>
        <authorList>
            <person name="Formenti G."/>
            <person name="Chiara M."/>
            <person name="Poveda L."/>
            <person name="Francoijs K.-J."/>
            <person name="Bonisoli-Alquati A."/>
            <person name="Canova L."/>
            <person name="Gianfranceschi L."/>
            <person name="Horner D.S."/>
            <person name="Saino N."/>
        </authorList>
    </citation>
    <scope>NUCLEOTIDE SEQUENCE [LARGE SCALE GENOMIC DNA]</scope>
    <source>
        <strain evidence="2">Chelidonia</strain>
        <tissue evidence="2">Blood</tissue>
    </source>
</reference>
<dbReference type="AlphaFoldDB" id="A0A3M0JZ30"/>
<comment type="caution">
    <text evidence="2">The sequence shown here is derived from an EMBL/GenBank/DDBJ whole genome shotgun (WGS) entry which is preliminary data.</text>
</comment>
<proteinExistence type="predicted"/>
<evidence type="ECO:0000313" key="3">
    <source>
        <dbReference type="Proteomes" id="UP000269221"/>
    </source>
</evidence>
<dbReference type="Proteomes" id="UP000269221">
    <property type="component" value="Unassembled WGS sequence"/>
</dbReference>
<feature type="region of interest" description="Disordered" evidence="1">
    <location>
        <begin position="1"/>
        <end position="21"/>
    </location>
</feature>
<name>A0A3M0JZ30_HIRRU</name>
<evidence type="ECO:0000256" key="1">
    <source>
        <dbReference type="SAM" id="MobiDB-lite"/>
    </source>
</evidence>
<gene>
    <name evidence="2" type="ORF">DUI87_15603</name>
</gene>
<accession>A0A3M0JZ30</accession>